<name>A0A8J3ZHS4_9ACTN</name>
<dbReference type="AlphaFoldDB" id="A0A8J3ZHS4"/>
<comment type="caution">
    <text evidence="2">The sequence shown here is derived from an EMBL/GenBank/DDBJ whole genome shotgun (WGS) entry which is preliminary data.</text>
</comment>
<feature type="domain" description="DUF5983" evidence="1">
    <location>
        <begin position="7"/>
        <end position="91"/>
    </location>
</feature>
<protein>
    <recommendedName>
        <fullName evidence="1">DUF5983 domain-containing protein</fullName>
    </recommendedName>
</protein>
<dbReference type="RefSeq" id="WP_204012788.1">
    <property type="nucleotide sequence ID" value="NZ_BOPG01000115.1"/>
</dbReference>
<organism evidence="2 3">
    <name type="scientific">Virgisporangium aurantiacum</name>
    <dbReference type="NCBI Taxonomy" id="175570"/>
    <lineage>
        <taxon>Bacteria</taxon>
        <taxon>Bacillati</taxon>
        <taxon>Actinomycetota</taxon>
        <taxon>Actinomycetes</taxon>
        <taxon>Micromonosporales</taxon>
        <taxon>Micromonosporaceae</taxon>
        <taxon>Virgisporangium</taxon>
    </lineage>
</organism>
<keyword evidence="3" id="KW-1185">Reference proteome</keyword>
<proteinExistence type="predicted"/>
<dbReference type="Pfam" id="PF19419">
    <property type="entry name" value="DUF5983"/>
    <property type="match status" value="1"/>
</dbReference>
<gene>
    <name evidence="2" type="ORF">Vau01_118830</name>
</gene>
<dbReference type="EMBL" id="BOPG01000115">
    <property type="protein sequence ID" value="GIJ64367.1"/>
    <property type="molecule type" value="Genomic_DNA"/>
</dbReference>
<evidence type="ECO:0000313" key="2">
    <source>
        <dbReference type="EMBL" id="GIJ64367.1"/>
    </source>
</evidence>
<dbReference type="Proteomes" id="UP000612585">
    <property type="component" value="Unassembled WGS sequence"/>
</dbReference>
<dbReference type="InterPro" id="IPR046025">
    <property type="entry name" value="DUF5983"/>
</dbReference>
<reference evidence="2" key="1">
    <citation type="submission" date="2021-01" db="EMBL/GenBank/DDBJ databases">
        <title>Whole genome shotgun sequence of Virgisporangium aurantiacum NBRC 16421.</title>
        <authorList>
            <person name="Komaki H."/>
            <person name="Tamura T."/>
        </authorList>
    </citation>
    <scope>NUCLEOTIDE SEQUENCE</scope>
    <source>
        <strain evidence="2">NBRC 16421</strain>
    </source>
</reference>
<evidence type="ECO:0000259" key="1">
    <source>
        <dbReference type="Pfam" id="PF19419"/>
    </source>
</evidence>
<accession>A0A8J3ZHS4</accession>
<evidence type="ECO:0000313" key="3">
    <source>
        <dbReference type="Proteomes" id="UP000612585"/>
    </source>
</evidence>
<sequence length="93" mass="10323">MPNIRDLLDLSTAHLPPHVCDRLSAQPGVIAYHTIHGWLLQVPDDPDQASTTNCEPVPDVVLAIQRYARALGCDYVLLDGEADKVDHLPTWTR</sequence>